<organism evidence="1 2">
    <name type="scientific">Stylosanthes scabra</name>
    <dbReference type="NCBI Taxonomy" id="79078"/>
    <lineage>
        <taxon>Eukaryota</taxon>
        <taxon>Viridiplantae</taxon>
        <taxon>Streptophyta</taxon>
        <taxon>Embryophyta</taxon>
        <taxon>Tracheophyta</taxon>
        <taxon>Spermatophyta</taxon>
        <taxon>Magnoliopsida</taxon>
        <taxon>eudicotyledons</taxon>
        <taxon>Gunneridae</taxon>
        <taxon>Pentapetalae</taxon>
        <taxon>rosids</taxon>
        <taxon>fabids</taxon>
        <taxon>Fabales</taxon>
        <taxon>Fabaceae</taxon>
        <taxon>Papilionoideae</taxon>
        <taxon>50 kb inversion clade</taxon>
        <taxon>dalbergioids sensu lato</taxon>
        <taxon>Dalbergieae</taxon>
        <taxon>Pterocarpus clade</taxon>
        <taxon>Stylosanthes</taxon>
    </lineage>
</organism>
<name>A0ABU6QTX2_9FABA</name>
<reference evidence="1 2" key="1">
    <citation type="journal article" date="2023" name="Plants (Basel)">
        <title>Bridging the Gap: Combining Genomics and Transcriptomics Approaches to Understand Stylosanthes scabra, an Orphan Legume from the Brazilian Caatinga.</title>
        <authorList>
            <person name="Ferreira-Neto J.R.C."/>
            <person name="da Silva M.D."/>
            <person name="Binneck E."/>
            <person name="de Melo N.F."/>
            <person name="da Silva R.H."/>
            <person name="de Melo A.L.T.M."/>
            <person name="Pandolfi V."/>
            <person name="Bustamante F.O."/>
            <person name="Brasileiro-Vidal A.C."/>
            <person name="Benko-Iseppon A.M."/>
        </authorList>
    </citation>
    <scope>NUCLEOTIDE SEQUENCE [LARGE SCALE GENOMIC DNA]</scope>
    <source>
        <tissue evidence="1">Leaves</tissue>
    </source>
</reference>
<accession>A0ABU6QTX2</accession>
<dbReference type="EMBL" id="JASCZI010001356">
    <property type="protein sequence ID" value="MED6114825.1"/>
    <property type="molecule type" value="Genomic_DNA"/>
</dbReference>
<proteinExistence type="predicted"/>
<sequence length="188" mass="21065">MENFRATRNRKMSIIVGVGYPPTSLKSHWFLRFDAESGEQIPFNINVLGHYAMIGSDHGNLCVRVTKSGVHSQLLIWNPLTDQSALVEDEAWKRGNIGIGNSGGVCSSLRKKKWCMEGVFETEAHKIGPYPVVADDAVFWIRWEGVDLAEPKVIMSFSFKDMSFYEEKIPPEVVANNNALSKFNTGLV</sequence>
<evidence type="ECO:0000313" key="2">
    <source>
        <dbReference type="Proteomes" id="UP001341840"/>
    </source>
</evidence>
<keyword evidence="2" id="KW-1185">Reference proteome</keyword>
<dbReference type="Proteomes" id="UP001341840">
    <property type="component" value="Unassembled WGS sequence"/>
</dbReference>
<gene>
    <name evidence="1" type="ORF">PIB30_084155</name>
</gene>
<protein>
    <submittedName>
        <fullName evidence="1">Uncharacterized protein</fullName>
    </submittedName>
</protein>
<comment type="caution">
    <text evidence="1">The sequence shown here is derived from an EMBL/GenBank/DDBJ whole genome shotgun (WGS) entry which is preliminary data.</text>
</comment>
<evidence type="ECO:0000313" key="1">
    <source>
        <dbReference type="EMBL" id="MED6114825.1"/>
    </source>
</evidence>